<dbReference type="Proteomes" id="UP000250235">
    <property type="component" value="Unassembled WGS sequence"/>
</dbReference>
<reference evidence="2 3" key="1">
    <citation type="journal article" date="2015" name="Proc. Natl. Acad. Sci. U.S.A.">
        <title>The resurrection genome of Boea hygrometrica: A blueprint for survival of dehydration.</title>
        <authorList>
            <person name="Xiao L."/>
            <person name="Yang G."/>
            <person name="Zhang L."/>
            <person name="Yang X."/>
            <person name="Zhao S."/>
            <person name="Ji Z."/>
            <person name="Zhou Q."/>
            <person name="Hu M."/>
            <person name="Wang Y."/>
            <person name="Chen M."/>
            <person name="Xu Y."/>
            <person name="Jin H."/>
            <person name="Xiao X."/>
            <person name="Hu G."/>
            <person name="Bao F."/>
            <person name="Hu Y."/>
            <person name="Wan P."/>
            <person name="Li L."/>
            <person name="Deng X."/>
            <person name="Kuang T."/>
            <person name="Xiang C."/>
            <person name="Zhu J.K."/>
            <person name="Oliver M.J."/>
            <person name="He Y."/>
        </authorList>
    </citation>
    <scope>NUCLEOTIDE SEQUENCE [LARGE SCALE GENOMIC DNA]</scope>
    <source>
        <strain evidence="3">cv. XS01</strain>
    </source>
</reference>
<evidence type="ECO:0000313" key="3">
    <source>
        <dbReference type="Proteomes" id="UP000250235"/>
    </source>
</evidence>
<feature type="compositionally biased region" description="Basic residues" evidence="1">
    <location>
        <begin position="1"/>
        <end position="11"/>
    </location>
</feature>
<name>A0A2Z7BGG1_9LAMI</name>
<organism evidence="2 3">
    <name type="scientific">Dorcoceras hygrometricum</name>
    <dbReference type="NCBI Taxonomy" id="472368"/>
    <lineage>
        <taxon>Eukaryota</taxon>
        <taxon>Viridiplantae</taxon>
        <taxon>Streptophyta</taxon>
        <taxon>Embryophyta</taxon>
        <taxon>Tracheophyta</taxon>
        <taxon>Spermatophyta</taxon>
        <taxon>Magnoliopsida</taxon>
        <taxon>eudicotyledons</taxon>
        <taxon>Gunneridae</taxon>
        <taxon>Pentapetalae</taxon>
        <taxon>asterids</taxon>
        <taxon>lamiids</taxon>
        <taxon>Lamiales</taxon>
        <taxon>Gesneriaceae</taxon>
        <taxon>Didymocarpoideae</taxon>
        <taxon>Trichosporeae</taxon>
        <taxon>Loxocarpinae</taxon>
        <taxon>Dorcoceras</taxon>
    </lineage>
</organism>
<protein>
    <submittedName>
        <fullName evidence="2">Methyl binding domain protein</fullName>
    </submittedName>
</protein>
<proteinExistence type="predicted"/>
<feature type="compositionally biased region" description="Basic and acidic residues" evidence="1">
    <location>
        <begin position="103"/>
        <end position="119"/>
    </location>
</feature>
<sequence>MPAQPSRHRRKLAGEAPKRRPAGGVAKISRGAKPRARPLHERRSMRHRRTTKPASAAAMVERHAQPVRKRGSKAAQSTGSATAQHRRTTPRDQRSPHTHHRASSHDRRTTQRLATEKRFAQGCAA</sequence>
<dbReference type="AlphaFoldDB" id="A0A2Z7BGG1"/>
<feature type="compositionally biased region" description="Polar residues" evidence="1">
    <location>
        <begin position="74"/>
        <end position="83"/>
    </location>
</feature>
<evidence type="ECO:0000313" key="2">
    <source>
        <dbReference type="EMBL" id="KZV31228.1"/>
    </source>
</evidence>
<gene>
    <name evidence="2" type="ORF">F511_17102</name>
</gene>
<keyword evidence="3" id="KW-1185">Reference proteome</keyword>
<dbReference type="EMBL" id="KV007615">
    <property type="protein sequence ID" value="KZV31228.1"/>
    <property type="molecule type" value="Genomic_DNA"/>
</dbReference>
<evidence type="ECO:0000256" key="1">
    <source>
        <dbReference type="SAM" id="MobiDB-lite"/>
    </source>
</evidence>
<accession>A0A2Z7BGG1</accession>
<feature type="region of interest" description="Disordered" evidence="1">
    <location>
        <begin position="1"/>
        <end position="125"/>
    </location>
</feature>